<evidence type="ECO:0000256" key="6">
    <source>
        <dbReference type="ARBA" id="ARBA00023316"/>
    </source>
</evidence>
<feature type="binding site" evidence="7">
    <location>
        <begin position="181"/>
        <end position="182"/>
    </location>
    <ligand>
        <name>substrate</name>
    </ligand>
</feature>
<comment type="function">
    <text evidence="7">Provides the (R)-glutamate required for cell wall biosynthesis.</text>
</comment>
<feature type="binding site" evidence="7">
    <location>
        <begin position="39"/>
        <end position="40"/>
    </location>
    <ligand>
        <name>substrate</name>
    </ligand>
</feature>
<dbReference type="InterPro" id="IPR018187">
    <property type="entry name" value="Asp/Glu_racemase_AS_1"/>
</dbReference>
<comment type="similarity">
    <text evidence="7">Belongs to the aspartate/glutamate racemases family.</text>
</comment>
<dbReference type="InterPro" id="IPR015942">
    <property type="entry name" value="Asp/Glu/hydantoin_racemase"/>
</dbReference>
<dbReference type="GO" id="GO:0008881">
    <property type="term" value="F:glutamate racemase activity"/>
    <property type="evidence" value="ECO:0007669"/>
    <property type="project" value="UniProtKB-EC"/>
</dbReference>
<accession>A0ABS5HIJ1</accession>
<dbReference type="EMBL" id="JAGSSW010000004">
    <property type="protein sequence ID" value="MBR8463937.1"/>
    <property type="molecule type" value="Genomic_DNA"/>
</dbReference>
<name>A0ABS5HIJ1_9BACT</name>
<dbReference type="Proteomes" id="UP000682951">
    <property type="component" value="Unassembled WGS sequence"/>
</dbReference>
<comment type="pathway">
    <text evidence="7">Cell wall biogenesis; peptidoglycan biosynthesis.</text>
</comment>
<keyword evidence="3 7" id="KW-0133">Cell shape</keyword>
<evidence type="ECO:0000256" key="4">
    <source>
        <dbReference type="ARBA" id="ARBA00022984"/>
    </source>
</evidence>
<dbReference type="PANTHER" id="PTHR21198:SF3">
    <property type="entry name" value="GLUTAMATE RACEMASE"/>
    <property type="match status" value="1"/>
</dbReference>
<sequence length="263" mass="29754">MKVAFFDSGIGGLSVLHATIKRLKEIEFLYYADVENVPYGLKSRDEILKFTSDAVNFLIQQDVDAIVIACNTATSVAINDLRAKFDLPIIGMEPAVKRAIDLNSNARTLVIATPVTANGEKLKGLLRRIDTDHLTDVIALPELVKFAENEEFNGQKVCDYLQSRLEKFDFSQYSSLVLGCTHFNYFKDTLRQILPLKVALLDGIDGTINRLISETTHLNLEKNDIQNSQNIEFFYSGKKVEKQSELARIKRYLARLEEMIKIC</sequence>
<proteinExistence type="inferred from homology"/>
<keyword evidence="5 7" id="KW-0413">Isomerase</keyword>
<organism evidence="8 9">
    <name type="scientific">Campylobacter anatolicus</name>
    <dbReference type="NCBI Taxonomy" id="2829105"/>
    <lineage>
        <taxon>Bacteria</taxon>
        <taxon>Pseudomonadati</taxon>
        <taxon>Campylobacterota</taxon>
        <taxon>Epsilonproteobacteria</taxon>
        <taxon>Campylobacterales</taxon>
        <taxon>Campylobacteraceae</taxon>
        <taxon>Campylobacter</taxon>
    </lineage>
</organism>
<dbReference type="Gene3D" id="3.40.50.1860">
    <property type="match status" value="2"/>
</dbReference>
<keyword evidence="6 7" id="KW-0961">Cell wall biogenesis/degradation</keyword>
<comment type="catalytic activity">
    <reaction evidence="1 7">
        <text>L-glutamate = D-glutamate</text>
        <dbReference type="Rhea" id="RHEA:12813"/>
        <dbReference type="ChEBI" id="CHEBI:29985"/>
        <dbReference type="ChEBI" id="CHEBI:29986"/>
        <dbReference type="EC" id="5.1.1.3"/>
    </reaction>
</comment>
<dbReference type="SUPFAM" id="SSF53681">
    <property type="entry name" value="Aspartate/glutamate racemase"/>
    <property type="match status" value="2"/>
</dbReference>
<reference evidence="8 9" key="1">
    <citation type="submission" date="2021-04" db="EMBL/GenBank/DDBJ databases">
        <title>Molecular and phenotypic characterization and identification of bacterial isolates recovered from the Anatolian ground squirrels (Spermophilus xanthoprymnus) and which have the potential to form a new species in the Campylobacter genus.</title>
        <authorList>
            <person name="Aydin F."/>
            <person name="Abay S."/>
            <person name="Kayman T."/>
            <person name="Karakaya E."/>
            <person name="Mustak H.K."/>
            <person name="Mustak I.B."/>
            <person name="Bilgin N."/>
            <person name="Duzler A."/>
            <person name="Sahin O."/>
            <person name="Guran O."/>
            <person name="Saticioglu I.B."/>
        </authorList>
    </citation>
    <scope>NUCLEOTIDE SEQUENCE [LARGE SCALE GENOMIC DNA]</scope>
    <source>
        <strain evidence="9">faydin-G24</strain>
    </source>
</reference>
<evidence type="ECO:0000256" key="5">
    <source>
        <dbReference type="ARBA" id="ARBA00023235"/>
    </source>
</evidence>
<comment type="caution">
    <text evidence="8">The sequence shown here is derived from an EMBL/GenBank/DDBJ whole genome shotgun (WGS) entry which is preliminary data.</text>
</comment>
<dbReference type="EC" id="5.1.1.3" evidence="2 7"/>
<dbReference type="RefSeq" id="WP_212141954.1">
    <property type="nucleotide sequence ID" value="NZ_JAGSSW010000004.1"/>
</dbReference>
<evidence type="ECO:0000256" key="1">
    <source>
        <dbReference type="ARBA" id="ARBA00001602"/>
    </source>
</evidence>
<feature type="binding site" evidence="7">
    <location>
        <begin position="7"/>
        <end position="8"/>
    </location>
    <ligand>
        <name>substrate</name>
    </ligand>
</feature>
<dbReference type="NCBIfam" id="TIGR00067">
    <property type="entry name" value="glut_race"/>
    <property type="match status" value="1"/>
</dbReference>
<dbReference type="InterPro" id="IPR001920">
    <property type="entry name" value="Asp/Glu_race"/>
</dbReference>
<dbReference type="Pfam" id="PF01177">
    <property type="entry name" value="Asp_Glu_race"/>
    <property type="match status" value="1"/>
</dbReference>
<protein>
    <recommendedName>
        <fullName evidence="2 7">Glutamate racemase</fullName>
        <ecNumber evidence="2 7">5.1.1.3</ecNumber>
    </recommendedName>
</protein>
<dbReference type="HAMAP" id="MF_00258">
    <property type="entry name" value="Glu_racemase"/>
    <property type="match status" value="1"/>
</dbReference>
<evidence type="ECO:0000256" key="7">
    <source>
        <dbReference type="HAMAP-Rule" id="MF_00258"/>
    </source>
</evidence>
<feature type="active site" description="Proton donor/acceptor" evidence="7">
    <location>
        <position position="70"/>
    </location>
</feature>
<gene>
    <name evidence="7 8" type="primary">murI</name>
    <name evidence="8" type="ORF">KDD93_05025</name>
</gene>
<dbReference type="PROSITE" id="PS00923">
    <property type="entry name" value="ASP_GLU_RACEMASE_1"/>
    <property type="match status" value="1"/>
</dbReference>
<feature type="binding site" evidence="7">
    <location>
        <begin position="71"/>
        <end position="72"/>
    </location>
    <ligand>
        <name>substrate</name>
    </ligand>
</feature>
<evidence type="ECO:0000313" key="8">
    <source>
        <dbReference type="EMBL" id="MBR8463937.1"/>
    </source>
</evidence>
<dbReference type="PANTHER" id="PTHR21198">
    <property type="entry name" value="GLUTAMATE RACEMASE"/>
    <property type="match status" value="1"/>
</dbReference>
<keyword evidence="9" id="KW-1185">Reference proteome</keyword>
<feature type="active site" description="Proton donor/acceptor" evidence="7">
    <location>
        <position position="180"/>
    </location>
</feature>
<dbReference type="InterPro" id="IPR004391">
    <property type="entry name" value="Glu_race"/>
</dbReference>
<evidence type="ECO:0000256" key="3">
    <source>
        <dbReference type="ARBA" id="ARBA00022960"/>
    </source>
</evidence>
<evidence type="ECO:0000256" key="2">
    <source>
        <dbReference type="ARBA" id="ARBA00013090"/>
    </source>
</evidence>
<keyword evidence="4 7" id="KW-0573">Peptidoglycan synthesis</keyword>
<evidence type="ECO:0000313" key="9">
    <source>
        <dbReference type="Proteomes" id="UP000682951"/>
    </source>
</evidence>